<keyword evidence="3" id="KW-0731">Sigma factor</keyword>
<feature type="domain" description="RNA polymerase sigma factor 70 region 4 type 2" evidence="6">
    <location>
        <begin position="120"/>
        <end position="171"/>
    </location>
</feature>
<keyword evidence="8" id="KW-1185">Reference proteome</keyword>
<dbReference type="SUPFAM" id="SSF88659">
    <property type="entry name" value="Sigma3 and sigma4 domains of RNA polymerase sigma factors"/>
    <property type="match status" value="1"/>
</dbReference>
<dbReference type="InterPro" id="IPR013325">
    <property type="entry name" value="RNA_pol_sigma_r2"/>
</dbReference>
<dbReference type="RefSeq" id="WP_089281221.1">
    <property type="nucleotide sequence ID" value="NZ_FZOJ01000002.1"/>
</dbReference>
<evidence type="ECO:0000256" key="2">
    <source>
        <dbReference type="ARBA" id="ARBA00023015"/>
    </source>
</evidence>
<dbReference type="InterPro" id="IPR013324">
    <property type="entry name" value="RNA_pol_sigma_r3/r4-like"/>
</dbReference>
<gene>
    <name evidence="7" type="ORF">SAMN05446037_100210</name>
</gene>
<sequence>MNQQEKLMTQQLRDKNSLTYKKLIDDCGDRLLRLAFIVVGDQQIAEDVVQESFLALYQNIETFRGESSIITWLTRVTINKAKNVLRRKKLKSIDFKEGIDIQDTSPLPEEYLETKEKKVKVRNLLLSLPLKYRDVLYLYYYEEIKIKEIADILDLTESGVKSRLKRGREHMKELLVERGVAQ</sequence>
<evidence type="ECO:0000313" key="8">
    <source>
        <dbReference type="Proteomes" id="UP000198304"/>
    </source>
</evidence>
<dbReference type="EMBL" id="FZOJ01000002">
    <property type="protein sequence ID" value="SNR94532.1"/>
    <property type="molecule type" value="Genomic_DNA"/>
</dbReference>
<reference evidence="7 8" key="1">
    <citation type="submission" date="2017-06" db="EMBL/GenBank/DDBJ databases">
        <authorList>
            <person name="Kim H.J."/>
            <person name="Triplett B.A."/>
        </authorList>
    </citation>
    <scope>NUCLEOTIDE SEQUENCE [LARGE SCALE GENOMIC DNA]</scope>
    <source>
        <strain evidence="7 8">SCA</strain>
    </source>
</reference>
<keyword evidence="2" id="KW-0805">Transcription regulation</keyword>
<protein>
    <submittedName>
        <fullName evidence="7">RNA polymerase sigma-70 factor, ECF subfamily</fullName>
    </submittedName>
</protein>
<dbReference type="Gene3D" id="1.10.1740.10">
    <property type="match status" value="1"/>
</dbReference>
<dbReference type="GO" id="GO:0006352">
    <property type="term" value="P:DNA-templated transcription initiation"/>
    <property type="evidence" value="ECO:0007669"/>
    <property type="project" value="InterPro"/>
</dbReference>
<dbReference type="Proteomes" id="UP000198304">
    <property type="component" value="Unassembled WGS sequence"/>
</dbReference>
<evidence type="ECO:0000256" key="1">
    <source>
        <dbReference type="ARBA" id="ARBA00010641"/>
    </source>
</evidence>
<dbReference type="SUPFAM" id="SSF88946">
    <property type="entry name" value="Sigma2 domain of RNA polymerase sigma factors"/>
    <property type="match status" value="1"/>
</dbReference>
<dbReference type="InterPro" id="IPR013249">
    <property type="entry name" value="RNA_pol_sigma70_r4_t2"/>
</dbReference>
<dbReference type="GO" id="GO:0003677">
    <property type="term" value="F:DNA binding"/>
    <property type="evidence" value="ECO:0007669"/>
    <property type="project" value="InterPro"/>
</dbReference>
<feature type="domain" description="RNA polymerase sigma-70 region 2" evidence="5">
    <location>
        <begin position="23"/>
        <end position="89"/>
    </location>
</feature>
<dbReference type="CDD" id="cd06171">
    <property type="entry name" value="Sigma70_r4"/>
    <property type="match status" value="1"/>
</dbReference>
<dbReference type="Pfam" id="PF08281">
    <property type="entry name" value="Sigma70_r4_2"/>
    <property type="match status" value="1"/>
</dbReference>
<dbReference type="Pfam" id="PF04542">
    <property type="entry name" value="Sigma70_r2"/>
    <property type="match status" value="1"/>
</dbReference>
<dbReference type="PANTHER" id="PTHR43133:SF51">
    <property type="entry name" value="RNA POLYMERASE SIGMA FACTOR"/>
    <property type="match status" value="1"/>
</dbReference>
<dbReference type="PANTHER" id="PTHR43133">
    <property type="entry name" value="RNA POLYMERASE ECF-TYPE SIGMA FACTO"/>
    <property type="match status" value="1"/>
</dbReference>
<dbReference type="NCBIfam" id="TIGR02937">
    <property type="entry name" value="sigma70-ECF"/>
    <property type="match status" value="1"/>
</dbReference>
<dbReference type="AlphaFoldDB" id="A0A239AGP5"/>
<accession>A0A239AGP5</accession>
<evidence type="ECO:0000313" key="7">
    <source>
        <dbReference type="EMBL" id="SNR94532.1"/>
    </source>
</evidence>
<keyword evidence="4" id="KW-0804">Transcription</keyword>
<comment type="similarity">
    <text evidence="1">Belongs to the sigma-70 factor family. ECF subfamily.</text>
</comment>
<evidence type="ECO:0000259" key="6">
    <source>
        <dbReference type="Pfam" id="PF08281"/>
    </source>
</evidence>
<evidence type="ECO:0000256" key="4">
    <source>
        <dbReference type="ARBA" id="ARBA00023163"/>
    </source>
</evidence>
<dbReference type="Gene3D" id="1.10.10.10">
    <property type="entry name" value="Winged helix-like DNA-binding domain superfamily/Winged helix DNA-binding domain"/>
    <property type="match status" value="1"/>
</dbReference>
<organism evidence="7 8">
    <name type="scientific">Anaerovirgula multivorans</name>
    <dbReference type="NCBI Taxonomy" id="312168"/>
    <lineage>
        <taxon>Bacteria</taxon>
        <taxon>Bacillati</taxon>
        <taxon>Bacillota</taxon>
        <taxon>Clostridia</taxon>
        <taxon>Peptostreptococcales</taxon>
        <taxon>Natronincolaceae</taxon>
        <taxon>Anaerovirgula</taxon>
    </lineage>
</organism>
<dbReference type="OrthoDB" id="9795666at2"/>
<dbReference type="InterPro" id="IPR007627">
    <property type="entry name" value="RNA_pol_sigma70_r2"/>
</dbReference>
<evidence type="ECO:0000256" key="3">
    <source>
        <dbReference type="ARBA" id="ARBA00023082"/>
    </source>
</evidence>
<dbReference type="InterPro" id="IPR039425">
    <property type="entry name" value="RNA_pol_sigma-70-like"/>
</dbReference>
<proteinExistence type="inferred from homology"/>
<name>A0A239AGP5_9FIRM</name>
<evidence type="ECO:0000259" key="5">
    <source>
        <dbReference type="Pfam" id="PF04542"/>
    </source>
</evidence>
<dbReference type="InterPro" id="IPR036388">
    <property type="entry name" value="WH-like_DNA-bd_sf"/>
</dbReference>
<dbReference type="GO" id="GO:0016987">
    <property type="term" value="F:sigma factor activity"/>
    <property type="evidence" value="ECO:0007669"/>
    <property type="project" value="UniProtKB-KW"/>
</dbReference>
<dbReference type="InterPro" id="IPR014284">
    <property type="entry name" value="RNA_pol_sigma-70_dom"/>
</dbReference>